<keyword evidence="1" id="KW-0472">Membrane</keyword>
<proteinExistence type="predicted"/>
<organism evidence="2 3">
    <name type="scientific">Monilinia fructicola</name>
    <name type="common">Brown rot fungus</name>
    <name type="synonym">Ciboria fructicola</name>
    <dbReference type="NCBI Taxonomy" id="38448"/>
    <lineage>
        <taxon>Eukaryota</taxon>
        <taxon>Fungi</taxon>
        <taxon>Dikarya</taxon>
        <taxon>Ascomycota</taxon>
        <taxon>Pezizomycotina</taxon>
        <taxon>Leotiomycetes</taxon>
        <taxon>Helotiales</taxon>
        <taxon>Sclerotiniaceae</taxon>
        <taxon>Monilinia</taxon>
    </lineage>
</organism>
<dbReference type="Proteomes" id="UP000322873">
    <property type="component" value="Unassembled WGS sequence"/>
</dbReference>
<evidence type="ECO:0000313" key="2">
    <source>
        <dbReference type="EMBL" id="KAA8565152.1"/>
    </source>
</evidence>
<gene>
    <name evidence="2" type="ORF">EYC84_010898</name>
</gene>
<name>A0A5M9JBB0_MONFR</name>
<feature type="transmembrane region" description="Helical" evidence="1">
    <location>
        <begin position="72"/>
        <end position="90"/>
    </location>
</feature>
<accession>A0A5M9JBB0</accession>
<evidence type="ECO:0000313" key="3">
    <source>
        <dbReference type="Proteomes" id="UP000322873"/>
    </source>
</evidence>
<keyword evidence="1" id="KW-0812">Transmembrane</keyword>
<protein>
    <submittedName>
        <fullName evidence="2">Uncharacterized protein</fullName>
    </submittedName>
</protein>
<comment type="caution">
    <text evidence="2">The sequence shown here is derived from an EMBL/GenBank/DDBJ whole genome shotgun (WGS) entry which is preliminary data.</text>
</comment>
<feature type="transmembrane region" description="Helical" evidence="1">
    <location>
        <begin position="150"/>
        <end position="167"/>
    </location>
</feature>
<evidence type="ECO:0000256" key="1">
    <source>
        <dbReference type="SAM" id="Phobius"/>
    </source>
</evidence>
<keyword evidence="1" id="KW-1133">Transmembrane helix</keyword>
<dbReference type="EMBL" id="VICG01000014">
    <property type="protein sequence ID" value="KAA8565152.1"/>
    <property type="molecule type" value="Genomic_DNA"/>
</dbReference>
<sequence>MQIPNPNYRNNKRHTKHSPVIIPNSFLTQDPTSYLRLPIHDSFSKFLPFSSQPYFLFIIYYLLTLLSLPSRLFFLILLPFPFPFLFPFLFPKSPSPTKLKTFKVFTQKHSSIHPSIHPSVHQSILHFNHLPLSLLSISLFVFGFSISTNNLLLLLFFSLFFLLSSIFS</sequence>
<feature type="transmembrane region" description="Helical" evidence="1">
    <location>
        <begin position="46"/>
        <end position="66"/>
    </location>
</feature>
<keyword evidence="3" id="KW-1185">Reference proteome</keyword>
<reference evidence="2 3" key="1">
    <citation type="submission" date="2019-06" db="EMBL/GenBank/DDBJ databases">
        <title>Genome Sequence of the Brown Rot Fungal Pathogen Monilinia fructicola.</title>
        <authorList>
            <person name="De Miccolis Angelini R.M."/>
            <person name="Landi L."/>
            <person name="Abate D."/>
            <person name="Pollastro S."/>
            <person name="Romanazzi G."/>
            <person name="Faretra F."/>
        </authorList>
    </citation>
    <scope>NUCLEOTIDE SEQUENCE [LARGE SCALE GENOMIC DNA]</scope>
    <source>
        <strain evidence="2 3">Mfrc123</strain>
    </source>
</reference>
<dbReference type="AlphaFoldDB" id="A0A5M9JBB0"/>